<dbReference type="HOGENOM" id="CLU_1993367_0_0_1"/>
<reference evidence="2" key="2">
    <citation type="submission" date="2015-01" db="EMBL/GenBank/DDBJ databases">
        <title>Evolutionary Origins and Diversification of the Mycorrhizal Mutualists.</title>
        <authorList>
            <consortium name="DOE Joint Genome Institute"/>
            <consortium name="Mycorrhizal Genomics Consortium"/>
            <person name="Kohler A."/>
            <person name="Kuo A."/>
            <person name="Nagy L.G."/>
            <person name="Floudas D."/>
            <person name="Copeland A."/>
            <person name="Barry K.W."/>
            <person name="Cichocki N."/>
            <person name="Veneault-Fourrey C."/>
            <person name="LaButti K."/>
            <person name="Lindquist E.A."/>
            <person name="Lipzen A."/>
            <person name="Lundell T."/>
            <person name="Morin E."/>
            <person name="Murat C."/>
            <person name="Riley R."/>
            <person name="Ohm R."/>
            <person name="Sun H."/>
            <person name="Tunlid A."/>
            <person name="Henrissat B."/>
            <person name="Grigoriev I.V."/>
            <person name="Hibbett D.S."/>
            <person name="Martin F."/>
        </authorList>
    </citation>
    <scope>NUCLEOTIDE SEQUENCE [LARGE SCALE GENOMIC DNA]</scope>
    <source>
        <strain evidence="2">Ve08.2h10</strain>
    </source>
</reference>
<keyword evidence="2" id="KW-1185">Reference proteome</keyword>
<name>A0A0D0DQW5_9AGAM</name>
<protein>
    <submittedName>
        <fullName evidence="1">Uncharacterized protein</fullName>
    </submittedName>
</protein>
<sequence>MGGGYLANVPNVSDGDRERYLSFRLIRGASRLRRERKRTQLISTCTPESCEVPHQNRLDLAPNASFPMWLGSTANTRLSIHFGGTGVGMKSVGLIAAIHSVIVPHATRTLFCSTVINLRRWWASE</sequence>
<evidence type="ECO:0000313" key="2">
    <source>
        <dbReference type="Proteomes" id="UP000054538"/>
    </source>
</evidence>
<reference evidence="1 2" key="1">
    <citation type="submission" date="2014-04" db="EMBL/GenBank/DDBJ databases">
        <authorList>
            <consortium name="DOE Joint Genome Institute"/>
            <person name="Kuo A."/>
            <person name="Kohler A."/>
            <person name="Jargeat P."/>
            <person name="Nagy L.G."/>
            <person name="Floudas D."/>
            <person name="Copeland A."/>
            <person name="Barry K.W."/>
            <person name="Cichocki N."/>
            <person name="Veneault-Fourrey C."/>
            <person name="LaButti K."/>
            <person name="Lindquist E.A."/>
            <person name="Lipzen A."/>
            <person name="Lundell T."/>
            <person name="Morin E."/>
            <person name="Murat C."/>
            <person name="Sun H."/>
            <person name="Tunlid A."/>
            <person name="Henrissat B."/>
            <person name="Grigoriev I.V."/>
            <person name="Hibbett D.S."/>
            <person name="Martin F."/>
            <person name="Nordberg H.P."/>
            <person name="Cantor M.N."/>
            <person name="Hua S.X."/>
        </authorList>
    </citation>
    <scope>NUCLEOTIDE SEQUENCE [LARGE SCALE GENOMIC DNA]</scope>
    <source>
        <strain evidence="1 2">Ve08.2h10</strain>
    </source>
</reference>
<dbReference type="InParanoid" id="A0A0D0DQW5"/>
<dbReference type="AlphaFoldDB" id="A0A0D0DQW5"/>
<proteinExistence type="predicted"/>
<evidence type="ECO:0000313" key="1">
    <source>
        <dbReference type="EMBL" id="KIK81870.1"/>
    </source>
</evidence>
<dbReference type="EMBL" id="KN825717">
    <property type="protein sequence ID" value="KIK81870.1"/>
    <property type="molecule type" value="Genomic_DNA"/>
</dbReference>
<accession>A0A0D0DQW5</accession>
<gene>
    <name evidence="1" type="ORF">PAXRUDRAFT_739038</name>
</gene>
<organism evidence="1 2">
    <name type="scientific">Paxillus rubicundulus Ve08.2h10</name>
    <dbReference type="NCBI Taxonomy" id="930991"/>
    <lineage>
        <taxon>Eukaryota</taxon>
        <taxon>Fungi</taxon>
        <taxon>Dikarya</taxon>
        <taxon>Basidiomycota</taxon>
        <taxon>Agaricomycotina</taxon>
        <taxon>Agaricomycetes</taxon>
        <taxon>Agaricomycetidae</taxon>
        <taxon>Boletales</taxon>
        <taxon>Paxilineae</taxon>
        <taxon>Paxillaceae</taxon>
        <taxon>Paxillus</taxon>
    </lineage>
</organism>
<dbReference type="Proteomes" id="UP000054538">
    <property type="component" value="Unassembled WGS sequence"/>
</dbReference>